<evidence type="ECO:0000256" key="6">
    <source>
        <dbReference type="ARBA" id="ARBA00022989"/>
    </source>
</evidence>
<name>A0A7X2N2J3_9FIRM</name>
<keyword evidence="7 8" id="KW-0472">Membrane</keyword>
<evidence type="ECO:0000256" key="7">
    <source>
        <dbReference type="ARBA" id="ARBA00023136"/>
    </source>
</evidence>
<feature type="transmembrane region" description="Helical" evidence="8">
    <location>
        <begin position="382"/>
        <end position="404"/>
    </location>
</feature>
<dbReference type="PANTHER" id="PTHR30003">
    <property type="entry name" value="L-LACTATE PERMEASE"/>
    <property type="match status" value="1"/>
</dbReference>
<gene>
    <name evidence="9" type="ORF">FYJ50_04160</name>
</gene>
<evidence type="ECO:0000256" key="1">
    <source>
        <dbReference type="ARBA" id="ARBA00004651"/>
    </source>
</evidence>
<dbReference type="PANTHER" id="PTHR30003:SF0">
    <property type="entry name" value="GLYCOLATE PERMEASE GLCA-RELATED"/>
    <property type="match status" value="1"/>
</dbReference>
<evidence type="ECO:0000256" key="4">
    <source>
        <dbReference type="ARBA" id="ARBA00022475"/>
    </source>
</evidence>
<organism evidence="9 10">
    <name type="scientific">Floccifex porci</name>
    <dbReference type="NCBI Taxonomy" id="2606629"/>
    <lineage>
        <taxon>Bacteria</taxon>
        <taxon>Bacillati</taxon>
        <taxon>Bacillota</taxon>
        <taxon>Erysipelotrichia</taxon>
        <taxon>Erysipelotrichales</taxon>
        <taxon>Erysipelotrichaceae</taxon>
        <taxon>Floccifex</taxon>
    </lineage>
</organism>
<evidence type="ECO:0000313" key="9">
    <source>
        <dbReference type="EMBL" id="MSS01303.1"/>
    </source>
</evidence>
<feature type="transmembrane region" description="Helical" evidence="8">
    <location>
        <begin position="64"/>
        <end position="83"/>
    </location>
</feature>
<dbReference type="AlphaFoldDB" id="A0A7X2N2J3"/>
<proteinExistence type="inferred from homology"/>
<dbReference type="GO" id="GO:0015129">
    <property type="term" value="F:lactate transmembrane transporter activity"/>
    <property type="evidence" value="ECO:0007669"/>
    <property type="project" value="UniProtKB-UniRule"/>
</dbReference>
<dbReference type="Pfam" id="PF02652">
    <property type="entry name" value="Lactate_perm"/>
    <property type="match status" value="1"/>
</dbReference>
<dbReference type="PRINTS" id="PR00303">
    <property type="entry name" value="SECYTRNLCASE"/>
</dbReference>
<comment type="caution">
    <text evidence="9">The sequence shown here is derived from an EMBL/GenBank/DDBJ whole genome shotgun (WGS) entry which is preliminary data.</text>
</comment>
<accession>A0A7X2N2J3</accession>
<dbReference type="GO" id="GO:0005886">
    <property type="term" value="C:plasma membrane"/>
    <property type="evidence" value="ECO:0007669"/>
    <property type="project" value="UniProtKB-SubCell"/>
</dbReference>
<comment type="subcellular location">
    <subcellularLocation>
        <location evidence="1 8">Cell membrane</location>
        <topology evidence="1 8">Multi-pass membrane protein</topology>
    </subcellularLocation>
</comment>
<protein>
    <recommendedName>
        <fullName evidence="8">L-lactate permease</fullName>
    </recommendedName>
</protein>
<dbReference type="EMBL" id="VUMM01000005">
    <property type="protein sequence ID" value="MSS01303.1"/>
    <property type="molecule type" value="Genomic_DNA"/>
</dbReference>
<evidence type="ECO:0000256" key="2">
    <source>
        <dbReference type="ARBA" id="ARBA00010100"/>
    </source>
</evidence>
<evidence type="ECO:0000256" key="3">
    <source>
        <dbReference type="ARBA" id="ARBA00022448"/>
    </source>
</evidence>
<feature type="transmembrane region" description="Helical" evidence="8">
    <location>
        <begin position="212"/>
        <end position="233"/>
    </location>
</feature>
<feature type="transmembrane region" description="Helical" evidence="8">
    <location>
        <begin position="239"/>
        <end position="258"/>
    </location>
</feature>
<dbReference type="NCBIfam" id="TIGR00795">
    <property type="entry name" value="lctP"/>
    <property type="match status" value="1"/>
</dbReference>
<keyword evidence="3 8" id="KW-0813">Transport</keyword>
<feature type="transmembrane region" description="Helical" evidence="8">
    <location>
        <begin position="279"/>
        <end position="301"/>
    </location>
</feature>
<keyword evidence="10" id="KW-1185">Reference proteome</keyword>
<feature type="transmembrane region" description="Helical" evidence="8">
    <location>
        <begin position="35"/>
        <end position="58"/>
    </location>
</feature>
<feature type="transmembrane region" description="Helical" evidence="8">
    <location>
        <begin position="410"/>
        <end position="432"/>
    </location>
</feature>
<feature type="transmembrane region" description="Helical" evidence="8">
    <location>
        <begin position="180"/>
        <end position="200"/>
    </location>
</feature>
<keyword evidence="4 8" id="KW-1003">Cell membrane</keyword>
<dbReference type="GO" id="GO:0015295">
    <property type="term" value="F:solute:proton symporter activity"/>
    <property type="evidence" value="ECO:0007669"/>
    <property type="project" value="TreeGrafter"/>
</dbReference>
<feature type="transmembrane region" description="Helical" evidence="8">
    <location>
        <begin position="482"/>
        <end position="503"/>
    </location>
</feature>
<evidence type="ECO:0000313" key="10">
    <source>
        <dbReference type="Proteomes" id="UP000470082"/>
    </source>
</evidence>
<feature type="transmembrane region" description="Helical" evidence="8">
    <location>
        <begin position="444"/>
        <end position="462"/>
    </location>
</feature>
<keyword evidence="5 8" id="KW-0812">Transmembrane</keyword>
<comment type="similarity">
    <text evidence="2 8">Belongs to the lactate permease family.</text>
</comment>
<keyword evidence="6 8" id="KW-1133">Transmembrane helix</keyword>
<evidence type="ECO:0000256" key="5">
    <source>
        <dbReference type="ARBA" id="ARBA00022692"/>
    </source>
</evidence>
<feature type="transmembrane region" description="Helical" evidence="8">
    <location>
        <begin position="6"/>
        <end position="23"/>
    </location>
</feature>
<dbReference type="InterPro" id="IPR003804">
    <property type="entry name" value="Lactate_perm"/>
</dbReference>
<reference evidence="9 10" key="1">
    <citation type="submission" date="2019-08" db="EMBL/GenBank/DDBJ databases">
        <title>In-depth cultivation of the pig gut microbiome towards novel bacterial diversity and tailored functional studies.</title>
        <authorList>
            <person name="Wylensek D."/>
            <person name="Hitch T.C.A."/>
            <person name="Clavel T."/>
        </authorList>
    </citation>
    <scope>NUCLEOTIDE SEQUENCE [LARGE SCALE GENOMIC DNA]</scope>
    <source>
        <strain evidence="9 10">LKV-178-WT-2G</strain>
    </source>
</reference>
<evidence type="ECO:0000256" key="8">
    <source>
        <dbReference type="RuleBase" id="RU365092"/>
    </source>
</evidence>
<dbReference type="Proteomes" id="UP000470082">
    <property type="component" value="Unassembled WGS sequence"/>
</dbReference>
<dbReference type="RefSeq" id="WP_154459780.1">
    <property type="nucleotide sequence ID" value="NZ_JBJEEW010000023.1"/>
</dbReference>
<comment type="function">
    <text evidence="8">Uptake of L-lactate across the membrane. Can also transport D-lactate and glycolate.</text>
</comment>
<feature type="transmembrane region" description="Helical" evidence="8">
    <location>
        <begin position="157"/>
        <end position="174"/>
    </location>
</feature>
<sequence length="508" mass="53692">MGFIYFLLGLLPIIWLIVALIVLKMPTFKAAMGSLAVAILLALFVWKLPFMNVLTATLEGFANAAWPIILVIIAAMFTYNLTLKTGAMEVIKHMLSSVTNDKRILILILAWCFGGFMEGMAGFGTAIAIPAGMLYAMGFDPIFSCLVCLIANGVPTAFGSIGIPTVTLAGLVGLENTTLSFYTAIQLAPFILLCPILIVMATGKGFKALKGVLPVTLASGISFLIPTIIIGNFVGAELAVVVGSVCSLLVTILMGSKVKPDPQYEMEKKDKQPLVVKECVKAWSPFICIFVFLLLTSKLVAPVNSALSQFSSAVQIYCGQNPNTLTFAWINTPGIWIFLSAFIGGKIQGASLNDFVSVFVSTLKQMKATMITMCSVLGCAKVMGYAGMIAAIADFAIGVTGPLYPIVAPWIGALGCFVTGSGTSSGVFFGAVQASAAQALHANTYWIVALNSMGVAAGKMMSPQSIAIALSAVQKEGQDSKLLAKILPYGVLFLILMSIYAFVGAKIL</sequence>
<feature type="transmembrane region" description="Helical" evidence="8">
    <location>
        <begin position="104"/>
        <end position="127"/>
    </location>
</feature>